<keyword evidence="2" id="KW-1185">Reference proteome</keyword>
<sequence>MSVLLFAGIPALAQQAGFTAPDTVCINEPVHLFNTSVDGTTFYWNFCAGNLYQPPTGVNFGDFGGTLQTPVFLDMAQEGGNYYAFVTNNNAPALVRLSFGNSLLNTPTAENLGDFGGQIPPQTEGLRIVQDAAGWHIVVVGGGVVSSPSVAVIDFGSSLTNTPTCTNWGNIGNLAYPTDLFTFQEGGNWYGMALNSDNNTVTRLSFGTSFGTAPTGVNLGNIGNLDFPTGTFIINVNGNWHMFITNTRGNTITRLDFGNSLLNTPVAVNMGNPGGLLNEPRDIYVFSDCGGTFALVANGNGDDLLRLDFAGNDITGNVTASSYGNIGGFRYPHSLSTVFRVQDNLYTFVANALNNTLTRVSFGSCTNSSIPSSTLYTAPVYAYSQPGTYTVTLLMDEGLPTQQSVCRNIVVMPLPTVDLGPDQITCNNTPVLLDAGTGNSHYTWSDLSTGHTLQVTHSATYSVTVSNGGGCTTTDEVEVVISPAINVAVDATPVDCAHPTGSIAVEASGGIPPFTYSLNNVDMGTQDHYTGLTADIYNIDIRDAVGCTITRTVDLTAGGNNSFSFTATPSWTGCAGGTDGAIRLTVTSGQPPVEFALGDLPYQNVTTFDHLTPGNYTIYGRAGSCADTVSVTVTAPVPIDMTVTPRNETCGRADGALIINATGGTPPYTFEINGVTATNADMINLAAGDYDAKVIDANGCEANTFTTLENLDIPPVSITNNDTTIVIGDRVQLHAINAPDYLWMPGAGLNCLNCPSPVAQPYQTTTYIVTTRTGQNCITADTVTIFVDLKNSMFIPTAFTPNKDGSNDLFRVKAQGVAAFRMVIYNRWGEFIFRSDDVAKGWDGLYKDQPQPAGGYVYVIDYIFFEDLGKVHRQKGTVMLVR</sequence>
<dbReference type="Gene3D" id="2.60.40.740">
    <property type="match status" value="1"/>
</dbReference>
<proteinExistence type="predicted"/>
<dbReference type="InterPro" id="IPR026341">
    <property type="entry name" value="T9SS_type_B"/>
</dbReference>
<reference evidence="1 2" key="1">
    <citation type="submission" date="2020-01" db="EMBL/GenBank/DDBJ databases">
        <title>Complete genome sequence of Chitinophaga sp. H33E-04 isolated from quinoa roots.</title>
        <authorList>
            <person name="Weon H.-Y."/>
            <person name="Lee S.A."/>
        </authorList>
    </citation>
    <scope>NUCLEOTIDE SEQUENCE [LARGE SCALE GENOMIC DNA]</scope>
    <source>
        <strain evidence="1 2">H33E-04</strain>
    </source>
</reference>
<gene>
    <name evidence="1" type="ORF">GWR21_01305</name>
</gene>
<evidence type="ECO:0000313" key="1">
    <source>
        <dbReference type="EMBL" id="QHS58279.1"/>
    </source>
</evidence>
<dbReference type="Pfam" id="PF13585">
    <property type="entry name" value="CHU_C"/>
    <property type="match status" value="1"/>
</dbReference>
<dbReference type="KEGG" id="chih:GWR21_01305"/>
<dbReference type="NCBIfam" id="TIGR04131">
    <property type="entry name" value="Bac_Flav_CTERM"/>
    <property type="match status" value="1"/>
</dbReference>
<organism evidence="1 2">
    <name type="scientific">Chitinophaga agri</name>
    <dbReference type="NCBI Taxonomy" id="2703787"/>
    <lineage>
        <taxon>Bacteria</taxon>
        <taxon>Pseudomonadati</taxon>
        <taxon>Bacteroidota</taxon>
        <taxon>Chitinophagia</taxon>
        <taxon>Chitinophagales</taxon>
        <taxon>Chitinophagaceae</taxon>
        <taxon>Chitinophaga</taxon>
    </lineage>
</organism>
<evidence type="ECO:0000313" key="2">
    <source>
        <dbReference type="Proteomes" id="UP000476411"/>
    </source>
</evidence>
<dbReference type="InterPro" id="IPR025667">
    <property type="entry name" value="SprB_repeat"/>
</dbReference>
<dbReference type="AlphaFoldDB" id="A0A6B9Z8S6"/>
<name>A0A6B9Z8S6_9BACT</name>
<dbReference type="RefSeq" id="WP_162329984.1">
    <property type="nucleotide sequence ID" value="NZ_CP048113.1"/>
</dbReference>
<accession>A0A6B9Z8S6</accession>
<dbReference type="Pfam" id="PF13573">
    <property type="entry name" value="SprB"/>
    <property type="match status" value="2"/>
</dbReference>
<protein>
    <submittedName>
        <fullName evidence="1">T9SS type B sorting domain-containing protein</fullName>
    </submittedName>
</protein>
<dbReference type="EMBL" id="CP048113">
    <property type="protein sequence ID" value="QHS58279.1"/>
    <property type="molecule type" value="Genomic_DNA"/>
</dbReference>
<dbReference type="Proteomes" id="UP000476411">
    <property type="component" value="Chromosome"/>
</dbReference>